<evidence type="ECO:0000256" key="1">
    <source>
        <dbReference type="SAM" id="MobiDB-lite"/>
    </source>
</evidence>
<dbReference type="InterPro" id="IPR011635">
    <property type="entry name" value="CARDB"/>
</dbReference>
<keyword evidence="2" id="KW-0472">Membrane</keyword>
<feature type="domain" description="CARDB" evidence="3">
    <location>
        <begin position="37"/>
        <end position="116"/>
    </location>
</feature>
<dbReference type="Pfam" id="PF07705">
    <property type="entry name" value="CARDB"/>
    <property type="match status" value="2"/>
</dbReference>
<sequence length="461" mass="47961">MVREDRSPRQHLPGLLIICAVALLLAATAAGPAVADPSLIVSDASKDADTILVGESVNITATVANIGSSGGAATIEYRVNRTTRASERVVLDAGSSVERTRAIEFDTPGTYSITVRSGPERSAGNVSVKPAIVETTRPDPNTRQLRIRAGTVSTNDPYELNVSGPTNQSFAVQSWTVNPSQQAFTQDVTEYTDPGAAGIPVPSGDDASVFGVVTASSSDGVEPSSMQFTVDRATLQSAGITASDVRVYHRVNESWEAAETSVVSEQPDHVVYEVDTRGASAYAIGRIEPSFTVTRTSVVSEQASDGHRVSIRGTVKNDGSASGTYDAQMLVDGEVVNETSVTVPPETEQTVTLSTVMTTPGQYQIGFSGIEAGEVRVTESQLQTSGDGGAEPEAEPTGTESAVQTEPAVDGDGGFGPLPATVMGISTVLILGGLLGALLLFGLVIVILRRGGSRNDSGFEL</sequence>
<keyword evidence="2" id="KW-1133">Transmembrane helix</keyword>
<protein>
    <submittedName>
        <fullName evidence="4">PGF-pre-PGF domain-containing protein</fullName>
    </submittedName>
</protein>
<feature type="transmembrane region" description="Helical" evidence="2">
    <location>
        <begin position="428"/>
        <end position="448"/>
    </location>
</feature>
<keyword evidence="2" id="KW-0812">Transmembrane</keyword>
<dbReference type="NCBIfam" id="TIGR04213">
    <property type="entry name" value="PGF_pre_PGF"/>
    <property type="match status" value="1"/>
</dbReference>
<evidence type="ECO:0000313" key="4">
    <source>
        <dbReference type="EMBL" id="SDW72733.1"/>
    </source>
</evidence>
<dbReference type="STRING" id="28442.SAMN05443574_10670"/>
<dbReference type="Gene3D" id="2.60.40.10">
    <property type="entry name" value="Immunoglobulins"/>
    <property type="match status" value="2"/>
</dbReference>
<dbReference type="EMBL" id="FNOF01000006">
    <property type="protein sequence ID" value="SDW72733.1"/>
    <property type="molecule type" value="Genomic_DNA"/>
</dbReference>
<evidence type="ECO:0000259" key="3">
    <source>
        <dbReference type="Pfam" id="PF07705"/>
    </source>
</evidence>
<dbReference type="Proteomes" id="UP000182573">
    <property type="component" value="Unassembled WGS sequence"/>
</dbReference>
<evidence type="ECO:0000313" key="5">
    <source>
        <dbReference type="Proteomes" id="UP000182573"/>
    </source>
</evidence>
<feature type="domain" description="CARDB" evidence="3">
    <location>
        <begin position="289"/>
        <end position="365"/>
    </location>
</feature>
<feature type="region of interest" description="Disordered" evidence="1">
    <location>
        <begin position="378"/>
        <end position="413"/>
    </location>
</feature>
<proteinExistence type="predicted"/>
<dbReference type="InterPro" id="IPR013783">
    <property type="entry name" value="Ig-like_fold"/>
</dbReference>
<dbReference type="AlphaFoldDB" id="A0A1H2VWQ5"/>
<evidence type="ECO:0000256" key="2">
    <source>
        <dbReference type="SAM" id="Phobius"/>
    </source>
</evidence>
<accession>A0A1H2VWQ5</accession>
<dbReference type="InterPro" id="IPR026453">
    <property type="entry name" value="PGF_pre_PGF"/>
</dbReference>
<gene>
    <name evidence="4" type="ORF">SAMN05443574_10670</name>
</gene>
<organism evidence="4 5">
    <name type="scientific">Haloarcula vallismortis</name>
    <name type="common">Halobacterium vallismortis</name>
    <dbReference type="NCBI Taxonomy" id="28442"/>
    <lineage>
        <taxon>Archaea</taxon>
        <taxon>Methanobacteriati</taxon>
        <taxon>Methanobacteriota</taxon>
        <taxon>Stenosarchaea group</taxon>
        <taxon>Halobacteria</taxon>
        <taxon>Halobacteriales</taxon>
        <taxon>Haloarculaceae</taxon>
        <taxon>Haloarcula</taxon>
    </lineage>
</organism>
<name>A0A1H2VWQ5_HALVA</name>
<reference evidence="4 5" key="1">
    <citation type="submission" date="2016-10" db="EMBL/GenBank/DDBJ databases">
        <authorList>
            <person name="de Groot N.N."/>
        </authorList>
    </citation>
    <scope>NUCLEOTIDE SEQUENCE [LARGE SCALE GENOMIC DNA]</scope>
    <source>
        <strain evidence="4 5">DSM 3756</strain>
    </source>
</reference>